<gene>
    <name evidence="1" type="ORF">TSPGSL018_26894</name>
</gene>
<feature type="non-terminal residue" evidence="1">
    <location>
        <position position="1"/>
    </location>
</feature>
<protein>
    <submittedName>
        <fullName evidence="1">Uncharacterized protein</fullName>
    </submittedName>
</protein>
<name>A0A061RMG0_9CHLO</name>
<proteinExistence type="predicted"/>
<reference evidence="1" key="1">
    <citation type="submission" date="2014-05" db="EMBL/GenBank/DDBJ databases">
        <title>The transcriptome of the halophilic microalga Tetraselmis sp. GSL018 isolated from the Great Salt Lake, Utah.</title>
        <authorList>
            <person name="Jinkerson R.E."/>
            <person name="D'Adamo S."/>
            <person name="Posewitz M.C."/>
        </authorList>
    </citation>
    <scope>NUCLEOTIDE SEQUENCE</scope>
    <source>
        <strain evidence="1">GSL018</strain>
    </source>
</reference>
<evidence type="ECO:0000313" key="1">
    <source>
        <dbReference type="EMBL" id="JAC74097.1"/>
    </source>
</evidence>
<organism evidence="1">
    <name type="scientific">Tetraselmis sp. GSL018</name>
    <dbReference type="NCBI Taxonomy" id="582737"/>
    <lineage>
        <taxon>Eukaryota</taxon>
        <taxon>Viridiplantae</taxon>
        <taxon>Chlorophyta</taxon>
        <taxon>core chlorophytes</taxon>
        <taxon>Chlorodendrophyceae</taxon>
        <taxon>Chlorodendrales</taxon>
        <taxon>Chlorodendraceae</taxon>
        <taxon>Tetraselmis</taxon>
    </lineage>
</organism>
<sequence>LGNKTTARKSGTLLHNEISALNSLVTNNTCDLQVNISCQPCLCLSELGCCNSSGIRSSFQVA</sequence>
<accession>A0A061RMG0</accession>
<dbReference type="EMBL" id="GBEZ01011714">
    <property type="protein sequence ID" value="JAC74097.1"/>
    <property type="molecule type" value="Transcribed_RNA"/>
</dbReference>
<feature type="non-terminal residue" evidence="1">
    <location>
        <position position="62"/>
    </location>
</feature>
<dbReference type="AlphaFoldDB" id="A0A061RMG0"/>